<keyword evidence="3" id="KW-1185">Reference proteome</keyword>
<name>A0A4U6STC1_SETVI</name>
<dbReference type="Gramene" id="TKV90332">
    <property type="protein sequence ID" value="TKV90332"/>
    <property type="gene ID" value="SEVIR_9G021450v2"/>
</dbReference>
<feature type="region of interest" description="Disordered" evidence="1">
    <location>
        <begin position="35"/>
        <end position="84"/>
    </location>
</feature>
<proteinExistence type="predicted"/>
<gene>
    <name evidence="2" type="ORF">SEVIR_9G021450v2</name>
</gene>
<dbReference type="EMBL" id="CM016560">
    <property type="protein sequence ID" value="TKV90332.1"/>
    <property type="molecule type" value="Genomic_DNA"/>
</dbReference>
<evidence type="ECO:0000313" key="2">
    <source>
        <dbReference type="EMBL" id="TKV90332.1"/>
    </source>
</evidence>
<protein>
    <submittedName>
        <fullName evidence="2">Uncharacterized protein</fullName>
    </submittedName>
</protein>
<dbReference type="Proteomes" id="UP000298652">
    <property type="component" value="Chromosome 9"/>
</dbReference>
<dbReference type="AlphaFoldDB" id="A0A4U6STC1"/>
<evidence type="ECO:0000256" key="1">
    <source>
        <dbReference type="SAM" id="MobiDB-lite"/>
    </source>
</evidence>
<sequence length="84" mass="8709">MKAPTPSRCMAAPRVLTAPSRAAATARARAAAAIASLSSSVPRTPSERVSARGVAPASELPRRRDEGQGEPLSPEPRCGRLCCL</sequence>
<reference evidence="2" key="1">
    <citation type="submission" date="2019-03" db="EMBL/GenBank/DDBJ databases">
        <title>WGS assembly of Setaria viridis.</title>
        <authorList>
            <person name="Huang P."/>
            <person name="Jenkins J."/>
            <person name="Grimwood J."/>
            <person name="Barry K."/>
            <person name="Healey A."/>
            <person name="Mamidi S."/>
            <person name="Sreedasyam A."/>
            <person name="Shu S."/>
            <person name="Feldman M."/>
            <person name="Wu J."/>
            <person name="Yu Y."/>
            <person name="Chen C."/>
            <person name="Johnson J."/>
            <person name="Rokhsar D."/>
            <person name="Baxter I."/>
            <person name="Schmutz J."/>
            <person name="Brutnell T."/>
            <person name="Kellogg E."/>
        </authorList>
    </citation>
    <scope>NUCLEOTIDE SEQUENCE [LARGE SCALE GENOMIC DNA]</scope>
</reference>
<accession>A0A4U6STC1</accession>
<evidence type="ECO:0000313" key="3">
    <source>
        <dbReference type="Proteomes" id="UP000298652"/>
    </source>
</evidence>
<organism evidence="2 3">
    <name type="scientific">Setaria viridis</name>
    <name type="common">Green bristlegrass</name>
    <name type="synonym">Setaria italica subsp. viridis</name>
    <dbReference type="NCBI Taxonomy" id="4556"/>
    <lineage>
        <taxon>Eukaryota</taxon>
        <taxon>Viridiplantae</taxon>
        <taxon>Streptophyta</taxon>
        <taxon>Embryophyta</taxon>
        <taxon>Tracheophyta</taxon>
        <taxon>Spermatophyta</taxon>
        <taxon>Magnoliopsida</taxon>
        <taxon>Liliopsida</taxon>
        <taxon>Poales</taxon>
        <taxon>Poaceae</taxon>
        <taxon>PACMAD clade</taxon>
        <taxon>Panicoideae</taxon>
        <taxon>Panicodae</taxon>
        <taxon>Paniceae</taxon>
        <taxon>Cenchrinae</taxon>
        <taxon>Setaria</taxon>
    </lineage>
</organism>